<sequence>MTRLLSQPLATLDVEQSTLYVTGDVGMNAAAELVAAGAKWLETGGFTAVGFDFSGVEKASSAVMSVLFEWLRSCKRHHIAVSAITLSAPLERLASLSELDALIHSPALAE</sequence>
<proteinExistence type="predicted"/>
<dbReference type="Proteomes" id="UP001319846">
    <property type="component" value="Unassembled WGS sequence"/>
</dbReference>
<evidence type="ECO:0000313" key="2">
    <source>
        <dbReference type="Proteomes" id="UP001319846"/>
    </source>
</evidence>
<keyword evidence="2" id="KW-1185">Reference proteome</keyword>
<reference evidence="1" key="1">
    <citation type="submission" date="2020-06" db="EMBL/GenBank/DDBJ databases">
        <title>Whole Genome Sequence of Halomonas aquamarina MB598.</title>
        <authorList>
            <person name="Pervaiz M."/>
            <person name="Fariq A."/>
            <person name="Yasmin A."/>
            <person name="Welch M."/>
        </authorList>
    </citation>
    <scope>NUCLEOTIDE SEQUENCE</scope>
    <source>
        <strain evidence="1">MB598</strain>
    </source>
</reference>
<protein>
    <submittedName>
        <fullName evidence="1">STAS domain-containing protein</fullName>
    </submittedName>
</protein>
<comment type="caution">
    <text evidence="1">The sequence shown here is derived from an EMBL/GenBank/DDBJ whole genome shotgun (WGS) entry which is preliminary data.</text>
</comment>
<dbReference type="EMBL" id="JABYQT010000002">
    <property type="protein sequence ID" value="MBZ5486655.1"/>
    <property type="molecule type" value="Genomic_DNA"/>
</dbReference>
<gene>
    <name evidence="1" type="ORF">HW452_03855</name>
</gene>
<evidence type="ECO:0000313" key="1">
    <source>
        <dbReference type="EMBL" id="MBZ5486655.1"/>
    </source>
</evidence>
<accession>A0ACC5VRQ2</accession>
<name>A0ACC5VRQ2_9GAMM</name>
<organism evidence="1 2">
    <name type="scientific">Vreelandella aquamarina</name>
    <dbReference type="NCBI Taxonomy" id="77097"/>
    <lineage>
        <taxon>Bacteria</taxon>
        <taxon>Pseudomonadati</taxon>
        <taxon>Pseudomonadota</taxon>
        <taxon>Gammaproteobacteria</taxon>
        <taxon>Oceanospirillales</taxon>
        <taxon>Halomonadaceae</taxon>
        <taxon>Vreelandella</taxon>
    </lineage>
</organism>